<evidence type="ECO:0000313" key="11">
    <source>
        <dbReference type="EMBL" id="EEF44782.1"/>
    </source>
</evidence>
<comment type="subcellular location">
    <subcellularLocation>
        <location evidence="1">Secreted</location>
        <location evidence="1">Cell wall</location>
    </subcellularLocation>
</comment>
<evidence type="ECO:0000256" key="9">
    <source>
        <dbReference type="RuleBase" id="RU361169"/>
    </source>
</evidence>
<dbReference type="SUPFAM" id="SSF51126">
    <property type="entry name" value="Pectin lyase-like"/>
    <property type="match status" value="2"/>
</dbReference>
<evidence type="ECO:0000256" key="4">
    <source>
        <dbReference type="ARBA" id="ARBA00022525"/>
    </source>
</evidence>
<evidence type="ECO:0000256" key="5">
    <source>
        <dbReference type="ARBA" id="ARBA00022801"/>
    </source>
</evidence>
<feature type="transmembrane region" description="Helical" evidence="10">
    <location>
        <begin position="752"/>
        <end position="769"/>
    </location>
</feature>
<dbReference type="Gene3D" id="2.160.20.10">
    <property type="entry name" value="Single-stranded right-handed beta-helix, Pectin lyase-like"/>
    <property type="match status" value="2"/>
</dbReference>
<dbReference type="PROSITE" id="PS00502">
    <property type="entry name" value="POLYGALACTURONASE"/>
    <property type="match status" value="2"/>
</dbReference>
<evidence type="ECO:0000256" key="10">
    <source>
        <dbReference type="SAM" id="Phobius"/>
    </source>
</evidence>
<feature type="active site" evidence="8">
    <location>
        <position position="565"/>
    </location>
</feature>
<comment type="similarity">
    <text evidence="2 9">Belongs to the glycosyl hydrolase 28 family.</text>
</comment>
<dbReference type="GO" id="GO:0005975">
    <property type="term" value="P:carbohydrate metabolic process"/>
    <property type="evidence" value="ECO:0007669"/>
    <property type="project" value="InterPro"/>
</dbReference>
<evidence type="ECO:0000256" key="7">
    <source>
        <dbReference type="ARBA" id="ARBA00023316"/>
    </source>
</evidence>
<organism evidence="11 12">
    <name type="scientific">Ricinus communis</name>
    <name type="common">Castor bean</name>
    <dbReference type="NCBI Taxonomy" id="3988"/>
    <lineage>
        <taxon>Eukaryota</taxon>
        <taxon>Viridiplantae</taxon>
        <taxon>Streptophyta</taxon>
        <taxon>Embryophyta</taxon>
        <taxon>Tracheophyta</taxon>
        <taxon>Spermatophyta</taxon>
        <taxon>Magnoliopsida</taxon>
        <taxon>eudicotyledons</taxon>
        <taxon>Gunneridae</taxon>
        <taxon>Pentapetalae</taxon>
        <taxon>rosids</taxon>
        <taxon>fabids</taxon>
        <taxon>Malpighiales</taxon>
        <taxon>Euphorbiaceae</taxon>
        <taxon>Acalyphoideae</taxon>
        <taxon>Acalypheae</taxon>
        <taxon>Ricinus</taxon>
    </lineage>
</organism>
<dbReference type="GO" id="GO:0047911">
    <property type="term" value="F:galacturan 1,4-alpha-galacturonidase activity"/>
    <property type="evidence" value="ECO:0007669"/>
    <property type="project" value="UniProtKB-EC"/>
</dbReference>
<keyword evidence="6 9" id="KW-0326">Glycosidase</keyword>
<dbReference type="Proteomes" id="UP000008311">
    <property type="component" value="Unassembled WGS sequence"/>
</dbReference>
<evidence type="ECO:0000256" key="2">
    <source>
        <dbReference type="ARBA" id="ARBA00008834"/>
    </source>
</evidence>
<gene>
    <name evidence="11" type="ORF">RCOM_0899050</name>
</gene>
<keyword evidence="12" id="KW-1185">Reference proteome</keyword>
<dbReference type="Pfam" id="PF00295">
    <property type="entry name" value="Glyco_hydro_28"/>
    <property type="match status" value="2"/>
</dbReference>
<dbReference type="InterPro" id="IPR000743">
    <property type="entry name" value="Glyco_hydro_28"/>
</dbReference>
<accession>B9RV49</accession>
<dbReference type="GO" id="GO:0004650">
    <property type="term" value="F:polygalacturonase activity"/>
    <property type="evidence" value="ECO:0007669"/>
    <property type="project" value="UniProtKB-EC"/>
</dbReference>
<feature type="active site" evidence="8">
    <location>
        <position position="226"/>
    </location>
</feature>
<keyword evidence="10" id="KW-0472">Membrane</keyword>
<keyword evidence="3" id="KW-0134">Cell wall</keyword>
<evidence type="ECO:0000256" key="6">
    <source>
        <dbReference type="ARBA" id="ARBA00023295"/>
    </source>
</evidence>
<evidence type="ECO:0000256" key="1">
    <source>
        <dbReference type="ARBA" id="ARBA00004191"/>
    </source>
</evidence>
<dbReference type="STRING" id="3988.B9RV49"/>
<dbReference type="EC" id="3.2.1.67" evidence="11"/>
<evidence type="ECO:0000256" key="3">
    <source>
        <dbReference type="ARBA" id="ARBA00022512"/>
    </source>
</evidence>
<proteinExistence type="inferred from homology"/>
<dbReference type="InterPro" id="IPR012334">
    <property type="entry name" value="Pectin_lyas_fold"/>
</dbReference>
<dbReference type="InterPro" id="IPR011050">
    <property type="entry name" value="Pectin_lyase_fold/virulence"/>
</dbReference>
<keyword evidence="7" id="KW-0961">Cell wall biogenesis/degradation</keyword>
<dbReference type="eggNOG" id="ENOG502QST2">
    <property type="taxonomic scope" value="Eukaryota"/>
</dbReference>
<dbReference type="AlphaFoldDB" id="B9RV49"/>
<keyword evidence="10" id="KW-1133">Transmembrane helix</keyword>
<reference evidence="12" key="1">
    <citation type="journal article" date="2010" name="Nat. Biotechnol.">
        <title>Draft genome sequence of the oilseed species Ricinus communis.</title>
        <authorList>
            <person name="Chan A.P."/>
            <person name="Crabtree J."/>
            <person name="Zhao Q."/>
            <person name="Lorenzi H."/>
            <person name="Orvis J."/>
            <person name="Puiu D."/>
            <person name="Melake-Berhan A."/>
            <person name="Jones K.M."/>
            <person name="Redman J."/>
            <person name="Chen G."/>
            <person name="Cahoon E.B."/>
            <person name="Gedil M."/>
            <person name="Stanke M."/>
            <person name="Haas B.J."/>
            <person name="Wortman J.R."/>
            <person name="Fraser-Liggett C.M."/>
            <person name="Ravel J."/>
            <person name="Rabinowicz P.D."/>
        </authorList>
    </citation>
    <scope>NUCLEOTIDE SEQUENCE [LARGE SCALE GENOMIC DNA]</scope>
    <source>
        <strain evidence="12">cv. Hale</strain>
    </source>
</reference>
<evidence type="ECO:0000313" key="12">
    <source>
        <dbReference type="Proteomes" id="UP000008311"/>
    </source>
</evidence>
<dbReference type="InParanoid" id="B9RV49"/>
<name>B9RV49_RICCO</name>
<keyword evidence="10" id="KW-0812">Transmembrane</keyword>
<keyword evidence="5 9" id="KW-0378">Hydrolase</keyword>
<keyword evidence="4" id="KW-0964">Secreted</keyword>
<dbReference type="EC" id="3.2.1.15" evidence="11"/>
<dbReference type="EMBL" id="EQ973818">
    <property type="protein sequence ID" value="EEF44782.1"/>
    <property type="molecule type" value="Genomic_DNA"/>
</dbReference>
<sequence length="770" mass="83628">MFSVAWSQRKYNVLSYGAVGNGIVDDTMAFMKAWNDTCKDSRRPVMVVPMGKTFFVYPVTLFGPCNSSNLIVMILGTIIAPDHPNVWNGRFHGTWLAFRYVNDLTVSGNGVGVLDGRGHRWWEISCRYNKSKIISFEMCKNVNLRRISTVRSGGGHIAVFGCENVRFSILNLQSPGKSPNTDGIHISHSNFVHIHKSVIGSGDDCISMLDRSYNVNITNINCGPGHGISIGSLGSDGTKVDVQNITIRNVNFYKTTNGARIKTWQGGSGYVRNVLFENITLLNTSNPINIDQYYCPRGNCAEQASAVKVSGITFTKFKGSSFTDPAINIACSETVGCSNIVLDNIDITPSSGIKKHSILQFHEGEIEEILFTILSHIILTPMLRKIKELLIGIIVLAIWSKSGEAISCSIITDVMQYGAVGDGEIDDSELRNPTNTGRKDILVKASQVSRSCKSSPINIQKFDEIGGRRPTALTFDQCNNLQLSGLTHINSAQDHIHFSGCSNVLVSDLHITAPESSPNTDGINISHSSNIQIHDCTIGTGDDCVAIGGGSSNINITGVTCGPGHGISIGSLGKNGKSDTVEEVYVKDCTLKGTTNGLRIKTWQGGSGHARQIHFEGITLDAVDNPIIIDQYYCEHKSACKNQTSAVKVSNIFYKGVHGTSITEEAIQLRCSQSTSCSNIFLSDIDIISANQGIQTHAFCFNAYGTASYSTPVVNCLTTSLSYEGLPSQQESGCQSRNSQSVKVLHFLHEQLIVVLTLLCFAFLHLLAIK</sequence>
<evidence type="ECO:0000256" key="8">
    <source>
        <dbReference type="PROSITE-ProRule" id="PRU10052"/>
    </source>
</evidence>
<dbReference type="PANTHER" id="PTHR31375">
    <property type="match status" value="1"/>
</dbReference>
<dbReference type="SMART" id="SM00710">
    <property type="entry name" value="PbH1"/>
    <property type="match status" value="11"/>
</dbReference>
<dbReference type="GO" id="GO:0071555">
    <property type="term" value="P:cell wall organization"/>
    <property type="evidence" value="ECO:0007669"/>
    <property type="project" value="UniProtKB-KW"/>
</dbReference>
<protein>
    <submittedName>
        <fullName evidence="11">Polygalacturonase, putative</fullName>
        <ecNumber evidence="11">3.2.1.15</ecNumber>
        <ecNumber evidence="11">3.2.1.67</ecNumber>
    </submittedName>
</protein>
<dbReference type="InterPro" id="IPR006626">
    <property type="entry name" value="PbH1"/>
</dbReference>